<keyword evidence="4" id="KW-0067">ATP-binding</keyword>
<dbReference type="PROSITE" id="PS51186">
    <property type="entry name" value="GNAT"/>
    <property type="match status" value="1"/>
</dbReference>
<dbReference type="PANTHER" id="PTHR43671">
    <property type="entry name" value="SERINE/THREONINE-PROTEIN KINASE NEK"/>
    <property type="match status" value="1"/>
</dbReference>
<feature type="region of interest" description="Disordered" evidence="5">
    <location>
        <begin position="115"/>
        <end position="138"/>
    </location>
</feature>
<name>F4PK37_CACFS</name>
<dbReference type="Pfam" id="PF00583">
    <property type="entry name" value="Acetyltransf_1"/>
    <property type="match status" value="1"/>
</dbReference>
<sequence length="646" mass="71845">MDTVVHSNDLLSGYKLVAHLRSGGEGRAILMEKDGQKYVCKQRIFENIFEANAGLKEAYSLASIKHENIIGFEEVFLRTVPGDDQIYLCIITEFCSKGDLLDYLFDFIKSNGNLGDSSSSSSLSSTSTSTTTSSSMYSLSEGIEHSISTGSMGSYTGKDSGDDVPIQSTSTSTTSTSKIEISSTLEFSNSFKLKETRSMNQSMSSLSIQSNNNNSNNSTNSVSSPKSSWMAASPFPPLADPGYIPKAIAIEWLTQLCLAMQSLHREHLIHRDIKSENVFIGANDTLKIGDFGLATKSGATTKNHGKVGTYNYSAPEVLNGKSYDRSADIFSLGCVFYEVLTLKLLVQNRLYFGEEILQDKFDKMKFLSDFPSQYQYLGPLVLKMLDGNSALRPSIESILNKLNGTQNMSNKSLVFTPKRKLTGIRKQLGKGDIKEASEVLGRALAYDLRFSTLFAPDDPESTNIRTEFMKFTLKIFIKRRGQIWGYYGKDNKLQSVSIWHTPDVKKNIRTADLWIGKLKFVTKVGLARCRMAGQTLKAINEIMTNENGDKNWFLPYIGTDEQYRGNGVGTYVVESVLEWADHSGYLAKTLCLSKDSFPFFQRLGFEVDKEIRGGILPSHVEVVYILKRPPRLSLSTSDLSELININ</sequence>
<gene>
    <name evidence="8" type="ORF">DFA_06099</name>
</gene>
<dbReference type="SUPFAM" id="SSF55729">
    <property type="entry name" value="Acyl-CoA N-acyltransferases (Nat)"/>
    <property type="match status" value="1"/>
</dbReference>
<dbReference type="GO" id="GO:0004674">
    <property type="term" value="F:protein serine/threonine kinase activity"/>
    <property type="evidence" value="ECO:0007669"/>
    <property type="project" value="TreeGrafter"/>
</dbReference>
<feature type="region of interest" description="Disordered" evidence="5">
    <location>
        <begin position="150"/>
        <end position="175"/>
    </location>
</feature>
<feature type="region of interest" description="Disordered" evidence="5">
    <location>
        <begin position="202"/>
        <end position="227"/>
    </location>
</feature>
<dbReference type="InterPro" id="IPR000182">
    <property type="entry name" value="GNAT_dom"/>
</dbReference>
<dbReference type="InterPro" id="IPR000719">
    <property type="entry name" value="Prot_kinase_dom"/>
</dbReference>
<dbReference type="SMART" id="SM00220">
    <property type="entry name" value="S_TKc"/>
    <property type="match status" value="1"/>
</dbReference>
<dbReference type="Pfam" id="PF00069">
    <property type="entry name" value="Pkinase"/>
    <property type="match status" value="1"/>
</dbReference>
<dbReference type="GeneID" id="14876157"/>
<evidence type="ECO:0000259" key="7">
    <source>
        <dbReference type="PROSITE" id="PS51186"/>
    </source>
</evidence>
<evidence type="ECO:0000256" key="4">
    <source>
        <dbReference type="ARBA" id="ARBA00022840"/>
    </source>
</evidence>
<dbReference type="OrthoDB" id="4062651at2759"/>
<dbReference type="GO" id="GO:0016747">
    <property type="term" value="F:acyltransferase activity, transferring groups other than amino-acyl groups"/>
    <property type="evidence" value="ECO:0007669"/>
    <property type="project" value="InterPro"/>
</dbReference>
<dbReference type="SUPFAM" id="SSF56112">
    <property type="entry name" value="Protein kinase-like (PK-like)"/>
    <property type="match status" value="1"/>
</dbReference>
<dbReference type="PROSITE" id="PS00108">
    <property type="entry name" value="PROTEIN_KINASE_ST"/>
    <property type="match status" value="1"/>
</dbReference>
<evidence type="ECO:0000256" key="1">
    <source>
        <dbReference type="ARBA" id="ARBA00022679"/>
    </source>
</evidence>
<dbReference type="Proteomes" id="UP000007797">
    <property type="component" value="Unassembled WGS sequence"/>
</dbReference>
<dbReference type="RefSeq" id="XP_004361812.1">
    <property type="nucleotide sequence ID" value="XM_004361755.1"/>
</dbReference>
<feature type="compositionally biased region" description="Low complexity" evidence="5">
    <location>
        <begin position="117"/>
        <end position="138"/>
    </location>
</feature>
<keyword evidence="2" id="KW-0547">Nucleotide-binding</keyword>
<evidence type="ECO:0008006" key="10">
    <source>
        <dbReference type="Google" id="ProtNLM"/>
    </source>
</evidence>
<proteinExistence type="predicted"/>
<dbReference type="CDD" id="cd04301">
    <property type="entry name" value="NAT_SF"/>
    <property type="match status" value="1"/>
</dbReference>
<dbReference type="InterPro" id="IPR050660">
    <property type="entry name" value="NEK_Ser/Thr_kinase"/>
</dbReference>
<keyword evidence="1" id="KW-0808">Transferase</keyword>
<dbReference type="AlphaFoldDB" id="F4PK37"/>
<accession>F4PK37</accession>
<evidence type="ECO:0000313" key="8">
    <source>
        <dbReference type="EMBL" id="EGG23961.1"/>
    </source>
</evidence>
<dbReference type="Gene3D" id="3.40.630.30">
    <property type="match status" value="1"/>
</dbReference>
<reference evidence="9" key="1">
    <citation type="journal article" date="2011" name="Genome Res.">
        <title>Phylogeny-wide analysis of social amoeba genomes highlights ancient origins for complex intercellular communication.</title>
        <authorList>
            <person name="Heidel A.J."/>
            <person name="Lawal H.M."/>
            <person name="Felder M."/>
            <person name="Schilde C."/>
            <person name="Helps N.R."/>
            <person name="Tunggal B."/>
            <person name="Rivero F."/>
            <person name="John U."/>
            <person name="Schleicher M."/>
            <person name="Eichinger L."/>
            <person name="Platzer M."/>
            <person name="Noegel A.A."/>
            <person name="Schaap P."/>
            <person name="Gloeckner G."/>
        </authorList>
    </citation>
    <scope>NUCLEOTIDE SEQUENCE [LARGE SCALE GENOMIC DNA]</scope>
    <source>
        <strain evidence="9">SH3</strain>
    </source>
</reference>
<dbReference type="Gene3D" id="1.10.510.10">
    <property type="entry name" value="Transferase(Phosphotransferase) domain 1"/>
    <property type="match status" value="2"/>
</dbReference>
<dbReference type="InterPro" id="IPR011009">
    <property type="entry name" value="Kinase-like_dom_sf"/>
</dbReference>
<dbReference type="EMBL" id="GL883007">
    <property type="protein sequence ID" value="EGG23961.1"/>
    <property type="molecule type" value="Genomic_DNA"/>
</dbReference>
<dbReference type="GO" id="GO:0005524">
    <property type="term" value="F:ATP binding"/>
    <property type="evidence" value="ECO:0007669"/>
    <property type="project" value="UniProtKB-KW"/>
</dbReference>
<dbReference type="InterPro" id="IPR016181">
    <property type="entry name" value="Acyl_CoA_acyltransferase"/>
</dbReference>
<dbReference type="KEGG" id="dfa:DFA_06099"/>
<evidence type="ECO:0000256" key="2">
    <source>
        <dbReference type="ARBA" id="ARBA00022741"/>
    </source>
</evidence>
<evidence type="ECO:0000313" key="9">
    <source>
        <dbReference type="Proteomes" id="UP000007797"/>
    </source>
</evidence>
<evidence type="ECO:0000256" key="5">
    <source>
        <dbReference type="SAM" id="MobiDB-lite"/>
    </source>
</evidence>
<dbReference type="PROSITE" id="PS50011">
    <property type="entry name" value="PROTEIN_KINASE_DOM"/>
    <property type="match status" value="1"/>
</dbReference>
<evidence type="ECO:0000256" key="3">
    <source>
        <dbReference type="ARBA" id="ARBA00022777"/>
    </source>
</evidence>
<dbReference type="InterPro" id="IPR008271">
    <property type="entry name" value="Ser/Thr_kinase_AS"/>
</dbReference>
<organism evidence="8 9">
    <name type="scientific">Cavenderia fasciculata</name>
    <name type="common">Slime mold</name>
    <name type="synonym">Dictyostelium fasciculatum</name>
    <dbReference type="NCBI Taxonomy" id="261658"/>
    <lineage>
        <taxon>Eukaryota</taxon>
        <taxon>Amoebozoa</taxon>
        <taxon>Evosea</taxon>
        <taxon>Eumycetozoa</taxon>
        <taxon>Dictyostelia</taxon>
        <taxon>Acytosteliales</taxon>
        <taxon>Cavenderiaceae</taxon>
        <taxon>Cavenderia</taxon>
    </lineage>
</organism>
<feature type="domain" description="N-acetyltransferase" evidence="7">
    <location>
        <begin position="462"/>
        <end position="629"/>
    </location>
</feature>
<evidence type="ECO:0000259" key="6">
    <source>
        <dbReference type="PROSITE" id="PS50011"/>
    </source>
</evidence>
<protein>
    <recommendedName>
        <fullName evidence="10">Protein kinase domain-containing protein</fullName>
    </recommendedName>
</protein>
<keyword evidence="3" id="KW-0418">Kinase</keyword>
<feature type="domain" description="Protein kinase" evidence="6">
    <location>
        <begin position="14"/>
        <end position="413"/>
    </location>
</feature>
<keyword evidence="9" id="KW-1185">Reference proteome</keyword>
<dbReference type="PANTHER" id="PTHR43671:SF106">
    <property type="entry name" value="NIMA-LIKE KINASE"/>
    <property type="match status" value="1"/>
</dbReference>